<feature type="transmembrane region" description="Helical" evidence="2">
    <location>
        <begin position="72"/>
        <end position="91"/>
    </location>
</feature>
<sequence length="260" mass="30323">MLVYQEMLLKKTVSPKLLNKQMIYFVPEITICIVLGVISIATIHPDHPRTDYQQNDYYSRNERRMQHMETDFYFFITFFILFLFFYINLHLKKSTYVHATQSINQWLVINTIFFSFYFLFVCFCTLKYGLTDIITFGIPMGVFSAYQIHVVKCFYNDELKFLLSEQNVTQPTINGPQYVAIASQAIPSTYPVQTGPYIIQQVHQPTTQATPYPQQAFQFQPQQQPSHSHLVPHDPNIPQEYNNPPPYSPNYTKPGGSVTK</sequence>
<keyword evidence="2" id="KW-0472">Membrane</keyword>
<evidence type="ECO:0000256" key="2">
    <source>
        <dbReference type="SAM" id="Phobius"/>
    </source>
</evidence>
<organism evidence="3 4">
    <name type="scientific">Cinara cedri</name>
    <dbReference type="NCBI Taxonomy" id="506608"/>
    <lineage>
        <taxon>Eukaryota</taxon>
        <taxon>Metazoa</taxon>
        <taxon>Ecdysozoa</taxon>
        <taxon>Arthropoda</taxon>
        <taxon>Hexapoda</taxon>
        <taxon>Insecta</taxon>
        <taxon>Pterygota</taxon>
        <taxon>Neoptera</taxon>
        <taxon>Paraneoptera</taxon>
        <taxon>Hemiptera</taxon>
        <taxon>Sternorrhyncha</taxon>
        <taxon>Aphidomorpha</taxon>
        <taxon>Aphidoidea</taxon>
        <taxon>Aphididae</taxon>
        <taxon>Lachninae</taxon>
        <taxon>Cinara</taxon>
    </lineage>
</organism>
<feature type="transmembrane region" description="Helical" evidence="2">
    <location>
        <begin position="21"/>
        <end position="43"/>
    </location>
</feature>
<dbReference type="OrthoDB" id="6619893at2759"/>
<accession>A0A5E4M0A1</accession>
<gene>
    <name evidence="3" type="ORF">CINCED_3A012039</name>
</gene>
<keyword evidence="2" id="KW-0812">Transmembrane</keyword>
<feature type="transmembrane region" description="Helical" evidence="2">
    <location>
        <begin position="103"/>
        <end position="128"/>
    </location>
</feature>
<feature type="region of interest" description="Disordered" evidence="1">
    <location>
        <begin position="219"/>
        <end position="260"/>
    </location>
</feature>
<dbReference type="AlphaFoldDB" id="A0A5E4M0A1"/>
<name>A0A5E4M0A1_9HEMI</name>
<keyword evidence="4" id="KW-1185">Reference proteome</keyword>
<reference evidence="3 4" key="1">
    <citation type="submission" date="2019-08" db="EMBL/GenBank/DDBJ databases">
        <authorList>
            <person name="Alioto T."/>
            <person name="Alioto T."/>
            <person name="Gomez Garrido J."/>
        </authorList>
    </citation>
    <scope>NUCLEOTIDE SEQUENCE [LARGE SCALE GENOMIC DNA]</scope>
</reference>
<evidence type="ECO:0000256" key="1">
    <source>
        <dbReference type="SAM" id="MobiDB-lite"/>
    </source>
</evidence>
<evidence type="ECO:0000313" key="4">
    <source>
        <dbReference type="Proteomes" id="UP000325440"/>
    </source>
</evidence>
<keyword evidence="2" id="KW-1133">Transmembrane helix</keyword>
<proteinExistence type="predicted"/>
<dbReference type="Proteomes" id="UP000325440">
    <property type="component" value="Unassembled WGS sequence"/>
</dbReference>
<dbReference type="EMBL" id="CABPRJ010000010">
    <property type="protein sequence ID" value="VVC25236.1"/>
    <property type="molecule type" value="Genomic_DNA"/>
</dbReference>
<protein>
    <submittedName>
        <fullName evidence="3">Uncharacterized protein</fullName>
    </submittedName>
</protein>
<evidence type="ECO:0000313" key="3">
    <source>
        <dbReference type="EMBL" id="VVC25236.1"/>
    </source>
</evidence>